<reference evidence="2 3" key="1">
    <citation type="journal article" date="2023" name="Hortic Res">
        <title>The complete reference genome for grapevine (Vitis vinifera L.) genetics and breeding.</title>
        <authorList>
            <person name="Shi X."/>
            <person name="Cao S."/>
            <person name="Wang X."/>
            <person name="Huang S."/>
            <person name="Wang Y."/>
            <person name="Liu Z."/>
            <person name="Liu W."/>
            <person name="Leng X."/>
            <person name="Peng Y."/>
            <person name="Wang N."/>
            <person name="Wang Y."/>
            <person name="Ma Z."/>
            <person name="Xu X."/>
            <person name="Zhang F."/>
            <person name="Xue H."/>
            <person name="Zhong H."/>
            <person name="Wang Y."/>
            <person name="Zhang K."/>
            <person name="Velt A."/>
            <person name="Avia K."/>
            <person name="Holtgrawe D."/>
            <person name="Grimplet J."/>
            <person name="Matus J.T."/>
            <person name="Ware D."/>
            <person name="Wu X."/>
            <person name="Wang H."/>
            <person name="Liu C."/>
            <person name="Fang Y."/>
            <person name="Rustenholz C."/>
            <person name="Cheng Z."/>
            <person name="Xiao H."/>
            <person name="Zhou Y."/>
        </authorList>
    </citation>
    <scope>NUCLEOTIDE SEQUENCE [LARGE SCALE GENOMIC DNA]</scope>
    <source>
        <strain evidence="3">cv. Pinot noir / PN40024</strain>
        <tissue evidence="2">Leaf</tissue>
    </source>
</reference>
<dbReference type="Proteomes" id="UP001227230">
    <property type="component" value="Chromosome 2"/>
</dbReference>
<feature type="compositionally biased region" description="Polar residues" evidence="1">
    <location>
        <begin position="11"/>
        <end position="29"/>
    </location>
</feature>
<evidence type="ECO:0000313" key="3">
    <source>
        <dbReference type="Proteomes" id="UP001227230"/>
    </source>
</evidence>
<dbReference type="InterPro" id="IPR050238">
    <property type="entry name" value="DNA_Rep/Repair_Clamp_Loader"/>
</dbReference>
<evidence type="ECO:0008006" key="4">
    <source>
        <dbReference type="Google" id="ProtNLM"/>
    </source>
</evidence>
<dbReference type="InterPro" id="IPR027417">
    <property type="entry name" value="P-loop_NTPase"/>
</dbReference>
<feature type="compositionally biased region" description="Basic and acidic residues" evidence="1">
    <location>
        <begin position="145"/>
        <end position="180"/>
    </location>
</feature>
<dbReference type="PANTHER" id="PTHR11669:SF52">
    <property type="entry name" value="OS10G0574500 PROTEIN"/>
    <property type="match status" value="1"/>
</dbReference>
<dbReference type="Gene3D" id="1.10.8.60">
    <property type="match status" value="1"/>
</dbReference>
<dbReference type="Gene3D" id="1.20.272.10">
    <property type="match status" value="1"/>
</dbReference>
<proteinExistence type="predicted"/>
<dbReference type="SUPFAM" id="SSF48019">
    <property type="entry name" value="post-AAA+ oligomerization domain-like"/>
    <property type="match status" value="1"/>
</dbReference>
<sequence>MPKLDPYPASPWNSESQYGGNNHCHSPSNATPSTCWGKTVGPFRNRKSYDISTQESIHQLTQKAEATYYDERSDSYYRGILELESVINLRRKSTGCSSPGRDSHYTATTATSGATSLFLRIWGHSCFHSRESLFPSSIGQKPLRRRESAEPSLTNEKKKKLDVDLMKDDTSPNEKSLKEKAPAVVEQIPTMMIFKEKVGQKFKWADRYQPRTLTDFICHRDKAHMLRCLVRSGQSDHFIFEGAPGVGKRTMARALLGEVFGTHRLEEGPSSSIQINVKISAHHIEVNLSELQELDAAHVVMELIKESSAIALNQKQSQCDNTSSNRAIILCGAEKLSEGDQLLIRDHLQTYRGHFKVYFCYSGTSMLQHLKSLCTVIQIPTPSKEEIVEVLEFIAKHEAIELPPRLAENMAEKAKHSVRQAIRSFEATWKLNHSILASQAVNATSYPFKEDQEPITGWEEEFAEIAKKVIAEQSAKQWYNIKEKIKNLIAHNVPSEIIFKNLVGELKKLLDDKLPSTISDLCKDAGYYDGQNLSNGNAISGGRIEEFVAKFMSAYQKQI</sequence>
<dbReference type="InterPro" id="IPR008921">
    <property type="entry name" value="DNA_pol3_clamp-load_cplx_C"/>
</dbReference>
<dbReference type="SUPFAM" id="SSF52540">
    <property type="entry name" value="P-loop containing nucleoside triphosphate hydrolases"/>
    <property type="match status" value="1"/>
</dbReference>
<name>A0ABY9BJZ2_VITVI</name>
<dbReference type="EMBL" id="CP126649">
    <property type="protein sequence ID" value="WJZ82706.1"/>
    <property type="molecule type" value="Genomic_DNA"/>
</dbReference>
<protein>
    <recommendedName>
        <fullName evidence="4">Replication factor C subunit 3</fullName>
    </recommendedName>
</protein>
<evidence type="ECO:0000313" key="2">
    <source>
        <dbReference type="EMBL" id="WJZ82706.1"/>
    </source>
</evidence>
<feature type="region of interest" description="Disordered" evidence="1">
    <location>
        <begin position="1"/>
        <end position="29"/>
    </location>
</feature>
<keyword evidence="3" id="KW-1185">Reference proteome</keyword>
<dbReference type="Pfam" id="PF22534">
    <property type="entry name" value="RFC_C"/>
    <property type="match status" value="1"/>
</dbReference>
<feature type="region of interest" description="Disordered" evidence="1">
    <location>
        <begin position="138"/>
        <end position="180"/>
    </location>
</feature>
<organism evidence="2 3">
    <name type="scientific">Vitis vinifera</name>
    <name type="common">Grape</name>
    <dbReference type="NCBI Taxonomy" id="29760"/>
    <lineage>
        <taxon>Eukaryota</taxon>
        <taxon>Viridiplantae</taxon>
        <taxon>Streptophyta</taxon>
        <taxon>Embryophyta</taxon>
        <taxon>Tracheophyta</taxon>
        <taxon>Spermatophyta</taxon>
        <taxon>Magnoliopsida</taxon>
        <taxon>eudicotyledons</taxon>
        <taxon>Gunneridae</taxon>
        <taxon>Pentapetalae</taxon>
        <taxon>rosids</taxon>
        <taxon>Vitales</taxon>
        <taxon>Vitaceae</taxon>
        <taxon>Viteae</taxon>
        <taxon>Vitis</taxon>
    </lineage>
</organism>
<accession>A0ABY9BJZ2</accession>
<gene>
    <name evidence="2" type="ORF">VitviT2T_002441</name>
</gene>
<evidence type="ECO:0000256" key="1">
    <source>
        <dbReference type="SAM" id="MobiDB-lite"/>
    </source>
</evidence>
<dbReference type="Gene3D" id="3.40.50.300">
    <property type="entry name" value="P-loop containing nucleotide triphosphate hydrolases"/>
    <property type="match status" value="1"/>
</dbReference>
<dbReference type="PANTHER" id="PTHR11669">
    <property type="entry name" value="REPLICATION FACTOR C / DNA POLYMERASE III GAMMA-TAU SUBUNIT"/>
    <property type="match status" value="1"/>
</dbReference>